<reference evidence="1" key="1">
    <citation type="journal article" date="2023" name="Science">
        <title>Elucidation of the pathway for biosynthesis of saponin adjuvants from the soapbark tree.</title>
        <authorList>
            <person name="Reed J."/>
            <person name="Orme A."/>
            <person name="El-Demerdash A."/>
            <person name="Owen C."/>
            <person name="Martin L.B.B."/>
            <person name="Misra R.C."/>
            <person name="Kikuchi S."/>
            <person name="Rejzek M."/>
            <person name="Martin A.C."/>
            <person name="Harkess A."/>
            <person name="Leebens-Mack J."/>
            <person name="Louveau T."/>
            <person name="Stephenson M.J."/>
            <person name="Osbourn A."/>
        </authorList>
    </citation>
    <scope>NUCLEOTIDE SEQUENCE</scope>
    <source>
        <strain evidence="1">S10</strain>
    </source>
</reference>
<comment type="caution">
    <text evidence="1">The sequence shown here is derived from an EMBL/GenBank/DDBJ whole genome shotgun (WGS) entry which is preliminary data.</text>
</comment>
<sequence>MESRKLAALLSSLISQIPLLILHSFVSHLHLISIPISMQMFSLSSTIFFLHKKSSLPFPSSPFQENASWPICHYRIPSPLTREEEKKDPVGPKSRWLLSGLLEPLLECRDPVGFFLNLSPGVRLRMGLFRLANGCDYPKISKQFGVSESAARSCVKQLCRVLCTNFRFWVAFPVSNELQYVCDGFKSISGLPNYCGVIASAGFNIVNKEKSFEDSIAAKIVVDSTSRFFSIVAAFSSNQKGDY</sequence>
<keyword evidence="2" id="KW-1185">Reference proteome</keyword>
<dbReference type="KEGG" id="qsa:O6P43_011731"/>
<dbReference type="Proteomes" id="UP001163823">
    <property type="component" value="Chromosome 5"/>
</dbReference>
<organism evidence="1 2">
    <name type="scientific">Quillaja saponaria</name>
    <name type="common">Soap bark tree</name>
    <dbReference type="NCBI Taxonomy" id="32244"/>
    <lineage>
        <taxon>Eukaryota</taxon>
        <taxon>Viridiplantae</taxon>
        <taxon>Streptophyta</taxon>
        <taxon>Embryophyta</taxon>
        <taxon>Tracheophyta</taxon>
        <taxon>Spermatophyta</taxon>
        <taxon>Magnoliopsida</taxon>
        <taxon>eudicotyledons</taxon>
        <taxon>Gunneridae</taxon>
        <taxon>Pentapetalae</taxon>
        <taxon>rosids</taxon>
        <taxon>fabids</taxon>
        <taxon>Fabales</taxon>
        <taxon>Quillajaceae</taxon>
        <taxon>Quillaja</taxon>
    </lineage>
</organism>
<proteinExistence type="predicted"/>
<protein>
    <submittedName>
        <fullName evidence="1">Harbinger transposase-derived nuclease</fullName>
    </submittedName>
</protein>
<evidence type="ECO:0000313" key="2">
    <source>
        <dbReference type="Proteomes" id="UP001163823"/>
    </source>
</evidence>
<dbReference type="EMBL" id="JARAOO010000005">
    <property type="protein sequence ID" value="KAJ7967473.1"/>
    <property type="molecule type" value="Genomic_DNA"/>
</dbReference>
<name>A0AAD7M0F5_QUISA</name>
<accession>A0AAD7M0F5</accession>
<dbReference type="AlphaFoldDB" id="A0AAD7M0F5"/>
<evidence type="ECO:0000313" key="1">
    <source>
        <dbReference type="EMBL" id="KAJ7967473.1"/>
    </source>
</evidence>
<gene>
    <name evidence="1" type="ORF">O6P43_011731</name>
</gene>